<dbReference type="InterPro" id="IPR002893">
    <property type="entry name" value="Znf_MYND"/>
</dbReference>
<protein>
    <recommendedName>
        <fullName evidence="5">MYND-type domain-containing protein</fullName>
    </recommendedName>
</protein>
<comment type="caution">
    <text evidence="6">The sequence shown here is derived from an EMBL/GenBank/DDBJ whole genome shotgun (WGS) entry which is preliminary data.</text>
</comment>
<gene>
    <name evidence="6" type="ORF">DFP72DRAFT_1074104</name>
</gene>
<sequence>MTLNEPISVRKHRGKPLKEVMHGARRWSMEHLLELYGRTRDLYSNEILETVLGILEEGAKIPLKDARVEQLDCGTTAFTMLCSFKDWRYTTPFQVETVERRLMQSLDSIAYWADYLIWYPPAESTSKKCAAQRLPLERKPGQNLHRCGIAADGVFKLLYSSKPIAKVAPQSDRFLKLALSLWVITVGGNPVIYPFAKRSLPSHIADIGDTGTLVFNLMATESASGIARIVHGGEFCSPLEFVEKTVARMQAFGRVNSLPHLVHRPDNTVENQSLECIVSSTGCIMTADDSLCSLFSSVQAPELFMEVLVAVNDRLKGSMAHATPHDRGRIVKHLAENLSTTAQVIFRMAKVTKGFFPVVHLRNIINAGLFQLMDDCVSVFSPPQALDGEITQQLAVIFAAMIKFSRFPKVLRPLLSELEHRLAIKSPLLSKDPTLKGKIEMTMPSLRAEGRCLRRKERVTVCDNLKRHLSSAMVVTGSVSWTLPEACSNCHSVVYCSPQCQHEDWNSRHRSECHDMCLDYLERSYTNLSYPYSTRAFHLSVILHTFETLALTVGDTFTSNARFDPAFTEPSRTGSNYLFIPLTKYTAKFEPFIPALKRKRFNDLVEPFRHQISRLAHLPPPSYAGLPEFNLAHSVECVGSFDIHFVVLLRRVRATVLPNALFDYNVQRDPKTSGSDYEIVQALWFFTSPIRCWSEEMAPLTAPETRVHYRDLGDIISLNSEYQLQPESYQAI</sequence>
<organism evidence="6 7">
    <name type="scientific">Ephemerocybe angulata</name>
    <dbReference type="NCBI Taxonomy" id="980116"/>
    <lineage>
        <taxon>Eukaryota</taxon>
        <taxon>Fungi</taxon>
        <taxon>Dikarya</taxon>
        <taxon>Basidiomycota</taxon>
        <taxon>Agaricomycotina</taxon>
        <taxon>Agaricomycetes</taxon>
        <taxon>Agaricomycetidae</taxon>
        <taxon>Agaricales</taxon>
        <taxon>Agaricineae</taxon>
        <taxon>Psathyrellaceae</taxon>
        <taxon>Ephemerocybe</taxon>
    </lineage>
</organism>
<dbReference type="GO" id="GO:0008270">
    <property type="term" value="F:zinc ion binding"/>
    <property type="evidence" value="ECO:0007669"/>
    <property type="project" value="UniProtKB-KW"/>
</dbReference>
<evidence type="ECO:0000313" key="6">
    <source>
        <dbReference type="EMBL" id="KAF6748485.1"/>
    </source>
</evidence>
<dbReference type="EMBL" id="JACGCI010000070">
    <property type="protein sequence ID" value="KAF6748485.1"/>
    <property type="molecule type" value="Genomic_DNA"/>
</dbReference>
<evidence type="ECO:0000256" key="3">
    <source>
        <dbReference type="ARBA" id="ARBA00022833"/>
    </source>
</evidence>
<evidence type="ECO:0000259" key="5">
    <source>
        <dbReference type="PROSITE" id="PS50865"/>
    </source>
</evidence>
<dbReference type="PROSITE" id="PS50865">
    <property type="entry name" value="ZF_MYND_2"/>
    <property type="match status" value="1"/>
</dbReference>
<keyword evidence="2 4" id="KW-0863">Zinc-finger</keyword>
<accession>A0A8H6HK23</accession>
<reference evidence="6 7" key="1">
    <citation type="submission" date="2020-07" db="EMBL/GenBank/DDBJ databases">
        <title>Comparative genomics of pyrophilous fungi reveals a link between fire events and developmental genes.</title>
        <authorList>
            <consortium name="DOE Joint Genome Institute"/>
            <person name="Steindorff A.S."/>
            <person name="Carver A."/>
            <person name="Calhoun S."/>
            <person name="Stillman K."/>
            <person name="Liu H."/>
            <person name="Lipzen A."/>
            <person name="Pangilinan J."/>
            <person name="Labutti K."/>
            <person name="Bruns T.D."/>
            <person name="Grigoriev I.V."/>
        </authorList>
    </citation>
    <scope>NUCLEOTIDE SEQUENCE [LARGE SCALE GENOMIC DNA]</scope>
    <source>
        <strain evidence="6 7">CBS 144469</strain>
    </source>
</reference>
<name>A0A8H6HK23_9AGAR</name>
<proteinExistence type="predicted"/>
<evidence type="ECO:0000313" key="7">
    <source>
        <dbReference type="Proteomes" id="UP000521943"/>
    </source>
</evidence>
<keyword evidence="3" id="KW-0862">Zinc</keyword>
<keyword evidence="7" id="KW-1185">Reference proteome</keyword>
<evidence type="ECO:0000256" key="2">
    <source>
        <dbReference type="ARBA" id="ARBA00022771"/>
    </source>
</evidence>
<dbReference type="AlphaFoldDB" id="A0A8H6HK23"/>
<feature type="domain" description="MYND-type" evidence="5">
    <location>
        <begin position="459"/>
        <end position="513"/>
    </location>
</feature>
<evidence type="ECO:0000256" key="4">
    <source>
        <dbReference type="PROSITE-ProRule" id="PRU00134"/>
    </source>
</evidence>
<dbReference type="SUPFAM" id="SSF144232">
    <property type="entry name" value="HIT/MYND zinc finger-like"/>
    <property type="match status" value="1"/>
</dbReference>
<dbReference type="Pfam" id="PF01753">
    <property type="entry name" value="zf-MYND"/>
    <property type="match status" value="1"/>
</dbReference>
<evidence type="ECO:0000256" key="1">
    <source>
        <dbReference type="ARBA" id="ARBA00022723"/>
    </source>
</evidence>
<keyword evidence="1" id="KW-0479">Metal-binding</keyword>
<dbReference type="Proteomes" id="UP000521943">
    <property type="component" value="Unassembled WGS sequence"/>
</dbReference>
<dbReference type="OrthoDB" id="432970at2759"/>
<dbReference type="Gene3D" id="6.10.140.2220">
    <property type="match status" value="1"/>
</dbReference>